<dbReference type="InterPro" id="IPR000858">
    <property type="entry name" value="S_locus_glycoprot_dom"/>
</dbReference>
<dbReference type="InterPro" id="IPR001245">
    <property type="entry name" value="Ser-Thr/Tyr_kinase_cat_dom"/>
</dbReference>
<keyword evidence="14" id="KW-1015">Disulfide bond</keyword>
<dbReference type="InterPro" id="IPR008271">
    <property type="entry name" value="Ser/Thr_kinase_AS"/>
</dbReference>
<dbReference type="Pfam" id="PF00954">
    <property type="entry name" value="S_locus_glycop"/>
    <property type="match status" value="4"/>
</dbReference>
<feature type="region of interest" description="Disordered" evidence="21">
    <location>
        <begin position="2522"/>
        <end position="2550"/>
    </location>
</feature>
<comment type="catalytic activity">
    <reaction evidence="18">
        <text>L-seryl-[protein] + ATP = O-phospho-L-seryl-[protein] + ADP + H(+)</text>
        <dbReference type="Rhea" id="RHEA:17989"/>
        <dbReference type="Rhea" id="RHEA-COMP:9863"/>
        <dbReference type="Rhea" id="RHEA-COMP:11604"/>
        <dbReference type="ChEBI" id="CHEBI:15378"/>
        <dbReference type="ChEBI" id="CHEBI:29999"/>
        <dbReference type="ChEBI" id="CHEBI:30616"/>
        <dbReference type="ChEBI" id="CHEBI:83421"/>
        <dbReference type="ChEBI" id="CHEBI:456216"/>
        <dbReference type="EC" id="2.7.11.1"/>
    </reaction>
</comment>
<evidence type="ECO:0000256" key="14">
    <source>
        <dbReference type="ARBA" id="ARBA00023157"/>
    </source>
</evidence>
<evidence type="ECO:0000256" key="5">
    <source>
        <dbReference type="ARBA" id="ARBA00022679"/>
    </source>
</evidence>
<dbReference type="SMART" id="SM00181">
    <property type="entry name" value="EGF"/>
    <property type="match status" value="4"/>
</dbReference>
<dbReference type="Pfam" id="PF12398">
    <property type="entry name" value="DUF3660"/>
    <property type="match status" value="2"/>
</dbReference>
<dbReference type="InterPro" id="IPR036426">
    <property type="entry name" value="Bulb-type_lectin_dom_sf"/>
</dbReference>
<organism evidence="27 28">
    <name type="scientific">Arachis hypogaea</name>
    <name type="common">Peanut</name>
    <dbReference type="NCBI Taxonomy" id="3818"/>
    <lineage>
        <taxon>Eukaryota</taxon>
        <taxon>Viridiplantae</taxon>
        <taxon>Streptophyta</taxon>
        <taxon>Embryophyta</taxon>
        <taxon>Tracheophyta</taxon>
        <taxon>Spermatophyta</taxon>
        <taxon>Magnoliopsida</taxon>
        <taxon>eudicotyledons</taxon>
        <taxon>Gunneridae</taxon>
        <taxon>Pentapetalae</taxon>
        <taxon>rosids</taxon>
        <taxon>fabids</taxon>
        <taxon>Fabales</taxon>
        <taxon>Fabaceae</taxon>
        <taxon>Papilionoideae</taxon>
        <taxon>50 kb inversion clade</taxon>
        <taxon>dalbergioids sensu lato</taxon>
        <taxon>Dalbergieae</taxon>
        <taxon>Pterocarpus clade</taxon>
        <taxon>Arachis</taxon>
    </lineage>
</organism>
<dbReference type="GO" id="GO:0006950">
    <property type="term" value="P:response to stress"/>
    <property type="evidence" value="ECO:0007669"/>
    <property type="project" value="UniProtKB-ARBA"/>
</dbReference>
<evidence type="ECO:0000256" key="13">
    <source>
        <dbReference type="ARBA" id="ARBA00023136"/>
    </source>
</evidence>
<dbReference type="CDD" id="cd14066">
    <property type="entry name" value="STKc_IRAK"/>
    <property type="match status" value="2"/>
</dbReference>
<dbReference type="Gene3D" id="3.30.200.20">
    <property type="entry name" value="Phosphorylase Kinase, domain 1"/>
    <property type="match status" value="4"/>
</dbReference>
<evidence type="ECO:0000259" key="26">
    <source>
        <dbReference type="PROSITE" id="PS50948"/>
    </source>
</evidence>
<evidence type="ECO:0000256" key="4">
    <source>
        <dbReference type="ARBA" id="ARBA00022527"/>
    </source>
</evidence>
<keyword evidence="6 22" id="KW-0812">Transmembrane</keyword>
<keyword evidence="4" id="KW-0723">Serine/threonine-protein kinase</keyword>
<feature type="binding site" evidence="20">
    <location>
        <position position="366"/>
    </location>
    <ligand>
        <name>ATP</name>
        <dbReference type="ChEBI" id="CHEBI:30616"/>
    </ligand>
</feature>
<evidence type="ECO:0000256" key="11">
    <source>
        <dbReference type="ARBA" id="ARBA00022840"/>
    </source>
</evidence>
<dbReference type="Pfam" id="PF07714">
    <property type="entry name" value="PK_Tyr_Ser-Thr"/>
    <property type="match status" value="6"/>
</dbReference>
<dbReference type="Pfam" id="PF01453">
    <property type="entry name" value="B_lectin"/>
    <property type="match status" value="1"/>
</dbReference>
<evidence type="ECO:0000259" key="25">
    <source>
        <dbReference type="PROSITE" id="PS50927"/>
    </source>
</evidence>
<dbReference type="SMART" id="SM00220">
    <property type="entry name" value="S_TKc"/>
    <property type="match status" value="2"/>
</dbReference>
<dbReference type="Gene3D" id="3.50.4.10">
    <property type="entry name" value="Hepatocyte Growth Factor"/>
    <property type="match status" value="3"/>
</dbReference>
<dbReference type="EMBL" id="SDMP01000020">
    <property type="protein sequence ID" value="RYQ82317.1"/>
    <property type="molecule type" value="Genomic_DNA"/>
</dbReference>
<evidence type="ECO:0000256" key="19">
    <source>
        <dbReference type="PROSITE-ProRule" id="PRU00076"/>
    </source>
</evidence>
<keyword evidence="11 20" id="KW-0067">ATP-binding</keyword>
<dbReference type="GO" id="GO:0005886">
    <property type="term" value="C:plasma membrane"/>
    <property type="evidence" value="ECO:0007669"/>
    <property type="project" value="UniProtKB-SubCell"/>
</dbReference>
<feature type="domain" description="Apple" evidence="26">
    <location>
        <begin position="152"/>
        <end position="232"/>
    </location>
</feature>
<keyword evidence="3" id="KW-1003">Cell membrane</keyword>
<dbReference type="SMART" id="SM00108">
    <property type="entry name" value="B_lectin"/>
    <property type="match status" value="1"/>
</dbReference>
<dbReference type="PROSITE" id="PS50948">
    <property type="entry name" value="PAN"/>
    <property type="match status" value="4"/>
</dbReference>
<dbReference type="SUPFAM" id="SSF56112">
    <property type="entry name" value="Protein kinase-like (PK-like)"/>
    <property type="match status" value="4"/>
</dbReference>
<evidence type="ECO:0000259" key="24">
    <source>
        <dbReference type="PROSITE" id="PS50026"/>
    </source>
</evidence>
<feature type="domain" description="Protein kinase" evidence="23">
    <location>
        <begin position="2242"/>
        <end position="2520"/>
    </location>
</feature>
<dbReference type="GO" id="GO:0048544">
    <property type="term" value="P:recognition of pollen"/>
    <property type="evidence" value="ECO:0007669"/>
    <property type="project" value="InterPro"/>
</dbReference>
<dbReference type="PROSITE" id="PS50011">
    <property type="entry name" value="PROTEIN_KINASE_DOM"/>
    <property type="match status" value="4"/>
</dbReference>
<dbReference type="Proteomes" id="UP000289738">
    <property type="component" value="Chromosome B10"/>
</dbReference>
<dbReference type="PROSITE" id="PS00108">
    <property type="entry name" value="PROTEIN_KINASE_ST"/>
    <property type="match status" value="2"/>
</dbReference>
<evidence type="ECO:0000256" key="7">
    <source>
        <dbReference type="ARBA" id="ARBA00022729"/>
    </source>
</evidence>
<dbReference type="CDD" id="cd00028">
    <property type="entry name" value="B_lectin"/>
    <property type="match status" value="1"/>
</dbReference>
<feature type="domain" description="EGF-like" evidence="24">
    <location>
        <begin position="663"/>
        <end position="699"/>
    </location>
</feature>
<feature type="domain" description="Apple" evidence="26">
    <location>
        <begin position="2089"/>
        <end position="2169"/>
    </location>
</feature>
<comment type="caution">
    <text evidence="27">The sequence shown here is derived from an EMBL/GenBank/DDBJ whole genome shotgun (WGS) entry which is preliminary data.</text>
</comment>
<feature type="binding site" evidence="20">
    <location>
        <position position="2270"/>
    </location>
    <ligand>
        <name>ATP</name>
        <dbReference type="ChEBI" id="CHEBI:30616"/>
    </ligand>
</feature>
<evidence type="ECO:0000256" key="6">
    <source>
        <dbReference type="ARBA" id="ARBA00022692"/>
    </source>
</evidence>
<dbReference type="FunFam" id="3.30.200.20:FF:000195">
    <property type="entry name" value="G-type lectin S-receptor-like serine/threonine-protein kinase"/>
    <property type="match status" value="4"/>
</dbReference>
<dbReference type="CDD" id="cd01098">
    <property type="entry name" value="PAN_AP_plant"/>
    <property type="match status" value="4"/>
</dbReference>
<dbReference type="STRING" id="3818.A0A444WXY1"/>
<evidence type="ECO:0000313" key="27">
    <source>
        <dbReference type="EMBL" id="RYQ82317.1"/>
    </source>
</evidence>
<dbReference type="InterPro" id="IPR021820">
    <property type="entry name" value="S-locus_recpt_kinase_C"/>
</dbReference>
<dbReference type="GO" id="GO:0005524">
    <property type="term" value="F:ATP binding"/>
    <property type="evidence" value="ECO:0007669"/>
    <property type="project" value="UniProtKB-UniRule"/>
</dbReference>
<feature type="transmembrane region" description="Helical" evidence="22">
    <location>
        <begin position="816"/>
        <end position="838"/>
    </location>
</feature>
<dbReference type="PROSITE" id="PS00107">
    <property type="entry name" value="PROTEIN_KINASE_ATP"/>
    <property type="match status" value="4"/>
</dbReference>
<evidence type="ECO:0000256" key="16">
    <source>
        <dbReference type="ARBA" id="ARBA00023180"/>
    </source>
</evidence>
<keyword evidence="9 20" id="KW-0547">Nucleotide-binding</keyword>
<keyword evidence="16" id="KW-0325">Glycoprotein</keyword>
<feature type="domain" description="Apple" evidence="26">
    <location>
        <begin position="718"/>
        <end position="798"/>
    </location>
</feature>
<keyword evidence="13 22" id="KW-0472">Membrane</keyword>
<evidence type="ECO:0000256" key="22">
    <source>
        <dbReference type="SAM" id="Phobius"/>
    </source>
</evidence>
<dbReference type="Pfam" id="PF11883">
    <property type="entry name" value="DUF3403"/>
    <property type="match status" value="3"/>
</dbReference>
<keyword evidence="7" id="KW-0732">Signal</keyword>
<protein>
    <recommendedName>
        <fullName evidence="2">non-specific serine/threonine protein kinase</fullName>
        <ecNumber evidence="2">2.7.11.1</ecNumber>
    </recommendedName>
</protein>
<dbReference type="PANTHER" id="PTHR27002">
    <property type="entry name" value="RECEPTOR-LIKE SERINE/THREONINE-PROTEIN KINASE SD1-8"/>
    <property type="match status" value="1"/>
</dbReference>
<dbReference type="InterPro" id="IPR000719">
    <property type="entry name" value="Prot_kinase_dom"/>
</dbReference>
<keyword evidence="8" id="KW-0677">Repeat</keyword>
<keyword evidence="10" id="KW-0418">Kinase</keyword>
<dbReference type="SUPFAM" id="SSF51110">
    <property type="entry name" value="alpha-D-mannose-specific plant lectins"/>
    <property type="match status" value="1"/>
</dbReference>
<evidence type="ECO:0000256" key="1">
    <source>
        <dbReference type="ARBA" id="ARBA00004251"/>
    </source>
</evidence>
<keyword evidence="15" id="KW-0675">Receptor</keyword>
<dbReference type="InterPro" id="IPR017441">
    <property type="entry name" value="Protein_kinase_ATP_BS"/>
</dbReference>
<reference evidence="27 28" key="1">
    <citation type="submission" date="2019-01" db="EMBL/GenBank/DDBJ databases">
        <title>Sequencing of cultivated peanut Arachis hypogaea provides insights into genome evolution and oil improvement.</title>
        <authorList>
            <person name="Chen X."/>
        </authorList>
    </citation>
    <scope>NUCLEOTIDE SEQUENCE [LARGE SCALE GENOMIC DNA]</scope>
    <source>
        <strain evidence="28">cv. Fuhuasheng</strain>
        <tissue evidence="27">Leaves</tissue>
    </source>
</reference>
<comment type="catalytic activity">
    <reaction evidence="17">
        <text>L-threonyl-[protein] + ATP = O-phospho-L-threonyl-[protein] + ADP + H(+)</text>
        <dbReference type="Rhea" id="RHEA:46608"/>
        <dbReference type="Rhea" id="RHEA-COMP:11060"/>
        <dbReference type="Rhea" id="RHEA-COMP:11605"/>
        <dbReference type="ChEBI" id="CHEBI:15378"/>
        <dbReference type="ChEBI" id="CHEBI:30013"/>
        <dbReference type="ChEBI" id="CHEBI:30616"/>
        <dbReference type="ChEBI" id="CHEBI:61977"/>
        <dbReference type="ChEBI" id="CHEBI:456216"/>
        <dbReference type="EC" id="2.7.11.1"/>
    </reaction>
</comment>
<keyword evidence="28" id="KW-1185">Reference proteome</keyword>
<feature type="transmembrane region" description="Helical" evidence="22">
    <location>
        <begin position="2184"/>
        <end position="2207"/>
    </location>
</feature>
<evidence type="ECO:0000256" key="9">
    <source>
        <dbReference type="ARBA" id="ARBA00022741"/>
    </source>
</evidence>
<dbReference type="Pfam" id="PF08276">
    <property type="entry name" value="PAN_2"/>
    <property type="match status" value="4"/>
</dbReference>
<feature type="binding site" evidence="20">
    <location>
        <position position="1555"/>
    </location>
    <ligand>
        <name>ATP</name>
        <dbReference type="ChEBI" id="CHEBI:30616"/>
    </ligand>
</feature>
<evidence type="ECO:0000259" key="23">
    <source>
        <dbReference type="PROSITE" id="PS50011"/>
    </source>
</evidence>
<evidence type="ECO:0000256" key="10">
    <source>
        <dbReference type="ARBA" id="ARBA00022777"/>
    </source>
</evidence>
<proteinExistence type="predicted"/>
<comment type="subcellular location">
    <subcellularLocation>
        <location evidence="1">Cell membrane</location>
        <topology evidence="1">Single-pass type I membrane protein</topology>
    </subcellularLocation>
</comment>
<feature type="domain" description="Protein kinase" evidence="23">
    <location>
        <begin position="338"/>
        <end position="650"/>
    </location>
</feature>
<feature type="transmembrane region" description="Helical" evidence="22">
    <location>
        <begin position="247"/>
        <end position="268"/>
    </location>
</feature>
<dbReference type="Gene3D" id="1.10.510.10">
    <property type="entry name" value="Transferase(Phosphotransferase) domain 1"/>
    <property type="match status" value="4"/>
</dbReference>
<dbReference type="Gene3D" id="2.90.10.10">
    <property type="entry name" value="Bulb-type lectin domain"/>
    <property type="match status" value="1"/>
</dbReference>
<evidence type="ECO:0000256" key="18">
    <source>
        <dbReference type="ARBA" id="ARBA00048679"/>
    </source>
</evidence>
<dbReference type="InterPro" id="IPR001480">
    <property type="entry name" value="Bulb-type_lectin_dom"/>
</dbReference>
<dbReference type="PROSITE" id="PS50927">
    <property type="entry name" value="BULB_LECTIN"/>
    <property type="match status" value="1"/>
</dbReference>
<evidence type="ECO:0000256" key="20">
    <source>
        <dbReference type="PROSITE-ProRule" id="PRU10141"/>
    </source>
</evidence>
<dbReference type="InterPro" id="IPR011009">
    <property type="entry name" value="Kinase-like_dom_sf"/>
</dbReference>
<gene>
    <name evidence="27" type="ORF">Ahy_B10g100907</name>
</gene>
<name>A0A444WXY1_ARAHY</name>
<evidence type="ECO:0000256" key="12">
    <source>
        <dbReference type="ARBA" id="ARBA00022989"/>
    </source>
</evidence>
<dbReference type="FunFam" id="2.90.10.10:FF:000005">
    <property type="entry name" value="G-type lectin S-receptor-like serine/threonine-protein kinase"/>
    <property type="match status" value="1"/>
</dbReference>
<feature type="compositionally biased region" description="Polar residues" evidence="21">
    <location>
        <begin position="1740"/>
        <end position="1750"/>
    </location>
</feature>
<evidence type="ECO:0000256" key="17">
    <source>
        <dbReference type="ARBA" id="ARBA00047899"/>
    </source>
</evidence>
<dbReference type="EC" id="2.7.11.1" evidence="2"/>
<comment type="caution">
    <text evidence="19">Lacks conserved residue(s) required for the propagation of feature annotation.</text>
</comment>
<dbReference type="PROSITE" id="PS50026">
    <property type="entry name" value="EGF_3"/>
    <property type="match status" value="1"/>
</dbReference>
<feature type="region of interest" description="Disordered" evidence="21">
    <location>
        <begin position="1722"/>
        <end position="1750"/>
    </location>
</feature>
<feature type="binding site" evidence="20">
    <location>
        <position position="920"/>
    </location>
    <ligand>
        <name>ATP</name>
        <dbReference type="ChEBI" id="CHEBI:30616"/>
    </ligand>
</feature>
<keyword evidence="5" id="KW-0808">Transferase</keyword>
<evidence type="ECO:0000313" key="28">
    <source>
        <dbReference type="Proteomes" id="UP000289738"/>
    </source>
</evidence>
<keyword evidence="19" id="KW-0245">EGF-like domain</keyword>
<feature type="domain" description="Protein kinase" evidence="23">
    <location>
        <begin position="1527"/>
        <end position="1901"/>
    </location>
</feature>
<dbReference type="InterPro" id="IPR000742">
    <property type="entry name" value="EGF"/>
</dbReference>
<feature type="transmembrane region" description="Helical" evidence="22">
    <location>
        <begin position="1444"/>
        <end position="1467"/>
    </location>
</feature>
<dbReference type="InterPro" id="IPR003609">
    <property type="entry name" value="Pan_app"/>
</dbReference>
<keyword evidence="12 22" id="KW-1133">Transmembrane helix</keyword>
<evidence type="ECO:0000256" key="8">
    <source>
        <dbReference type="ARBA" id="ARBA00022737"/>
    </source>
</evidence>
<evidence type="ECO:0000256" key="2">
    <source>
        <dbReference type="ARBA" id="ARBA00012513"/>
    </source>
</evidence>
<dbReference type="GO" id="GO:0004674">
    <property type="term" value="F:protein serine/threonine kinase activity"/>
    <property type="evidence" value="ECO:0007669"/>
    <property type="project" value="UniProtKB-KW"/>
</dbReference>
<evidence type="ECO:0000256" key="15">
    <source>
        <dbReference type="ARBA" id="ARBA00023170"/>
    </source>
</evidence>
<feature type="domain" description="Apple" evidence="26">
    <location>
        <begin position="1349"/>
        <end position="1429"/>
    </location>
</feature>
<accession>A0A444WXY1</accession>
<dbReference type="SMART" id="SM00473">
    <property type="entry name" value="PAN_AP"/>
    <property type="match status" value="4"/>
</dbReference>
<dbReference type="FunFam" id="1.10.510.10:FF:000129">
    <property type="entry name" value="cysteine-rich receptor-like protein kinase 10"/>
    <property type="match status" value="2"/>
</dbReference>
<feature type="domain" description="Bulb-type lectin" evidence="25">
    <location>
        <begin position="1777"/>
        <end position="1893"/>
    </location>
</feature>
<feature type="domain" description="Protein kinase" evidence="23">
    <location>
        <begin position="892"/>
        <end position="1168"/>
    </location>
</feature>
<dbReference type="FunFam" id="1.10.510.10:FF:000060">
    <property type="entry name" value="G-type lectin S-receptor-like serine/threonine-protein kinase"/>
    <property type="match status" value="2"/>
</dbReference>
<dbReference type="InterPro" id="IPR022126">
    <property type="entry name" value="S-locus_recpt_kinase"/>
</dbReference>
<sequence>MKVDYHGLPEILLNKNQTIICRSGPWNGERFNGHPAMKDNTYGLKFNFTYDEHSVFFSFSITKSSLLSRTIVTSDSDGELQRYMWIQGSWNQFWYLPADQCDYYGQCGPYGVCDKDASPICTCMQGFRPKNQEAWNLRDGSDGCVRNTGLNCSTDKFLHLENMKLPETSSVFMNKSMTLDECGSLCKRNCSCTAYANIYITNGGSGCVMWLGQLFDMSVYRKDGQDLYVRLAAADIGSTSSNKNHRVVQAVGITLILVLGLVAICYLMKKSKQRSRGNIYLGCKQCIAAIPGFVRRSHDWIMNAVVFSRKHLGDERNMDDLELPMFDFDTLTMATNNFSQDNKLGEGGFGSVYRGRLIEGQEIAVKRLSKNSGQGNEEFKNEVKLIVKLQHRNLVRLLGCCIEKDEKMLVYEYMENRGLDSILFGIYIGYMSPEYAMDGNFSIKSDVFSFGVMVLEIITGKKNRKFYSDNNELNLLGNVWRHWHKGTALTLIDPSIGNSYAKSKVMRCIHISLLCVQERAEDRPTMPSVVLMLSSEAPSMPKPKIPGFYARTNDPEIDSSSNKQNEIWSVNQVTITMLDARRNQTIICRSGPWNGERFSGNPAMKDNTDGLKFNFTYDDHGAWYSFSVTRPSLSRIIVTSDSDGEFQRYLWIQGRWNKFWYKPSDQCDHYRECGPYGVCDNNASPVCTCMKGFSPKNPQAWNLRDGSDGCVRNTDLNCSTDKFLHLENMKLPETSSVFINKSMTLDECGSLCKRNCSCTAYANIDITNGGSGCIMWIGQLIDMSVYRTDGQDLYVRLAAADIGSTNSNKNHRVVQAISITLTALVLVFGLVAICYLWKKGKQRSRGFVHRNHDWLMNEVVPSRRYLGDERNMDDLELPMFDFDTLMMATNNFSQDNKLGEGGFGSVYRGRLIEGQEIAVKRLSEDSGQGIEEFKNEVKSIVKLQHRNLVRLLGCCIKKNEKMLVYEYMENRGLDSILFDKSKRSLLDWEKRYNIIYGIARGLLYLHQDSRFRIIHRDLKTSNILLDNEMNPKISDFGLARILNKDQIQAKTLRIVGTYGYMSPEYAMDGNFSVKSDVFSFGVIVLEIITGKKNREFYSDDDELNLLGYVWRHWHEGTVLTLIDPSIGNSYTESKVIRCIHIGLLCVQECAEDRPTMSSVVLMLSSEALSMPSPKNPGFSIKKNHLNIDLSPSKQDITWSIDYHGLPEGFLRRNQTITYRTGPWNGERFSGIPGMKDDTNDLRYNFSYDEHGVWFSFSVTEPSLLSRIILSPDSDGQYQRYMWIQGRWNKFSYAPKDQCDYYGVCGSYGVCDSNASPVCSCIQGFRPKNQEAWNLRDGSDGCVRNTGLNCSTDKFLQLEHMKLPDTTNVFVNKSMTLDECGSLCKRNCSCTAYANIDIRNGGSGCVMWVGQLFDMNVHRTDGQDLYVRLAAADIGSTSSNKNHRAVLAIGITLCALVLVLGLVAICYLRKKRQQSSRAAIPGFVHRSHDSLMNEVVSSRGYLGDERNMDDIELPLFDCDTLTMATNNFSQDNKLGEGGFGSVYMGRLIEGQKIAVKRLSKYSGQGIEEFKNEVKLIAKLQHRNLVRLLGCCIENDEKMLVYEYMENRGLDSIFGYMSPEYAMDGNFSVKSDVFSFGVMVLEIITGKKNREFYSDNNELNLLGNVWRHWHEGTALTLLDPSICNSYTEAEVVRCIHIGLLCVQEHAEDRPTMSSVILMLSSETPSLPNPKTPGFSIKKNHPNTESSSSKNDETWSVNQVTVTTLDASFFFFFIIPSTSSDTLTGTQNLTTNQTLLSQNQSFVLGFFRGSNTNYYLGIWYNNIIPQTIIWVANRDNPIDNSTGYLKIGENGNFVLLNSSGNPAWSSNQTSAKNPLLDTGNLVLKDSSDKTNNNYLWQSFDYPTDTVIPGMKIGWNLDTGTEKHLTSWKIKGEDPSSGDYTLKIDYHGLPEAFLRRNQTIIFRTGPWNGERFSGVPEMKNNTGLDFNFSYDEHGVWYSFSVTNLSLLSRVIVTSDADGKAIQRYMLIQGSWNKFWYEPADECDYYRQCGPYGVCDKNASPICKCMQGFRPKNQEAWNLGDRSDGCVRNTVLNCSTDKFLHLEHIKLPETSSVFMNKSMTLDECGSLCKRNCSCTAYANIDIRNGGSGCVMWLDQLMDMSVFATYGQDLFVRLAAADIGSTSSNKNHRVVLATGISLCALVLVLGLVAICYLRKKIKQKSRGDERNMDDLELPMFNFDTLMMATNSFSQDNKLGQGGFGSVYRGRLIEGQEIAVKRLSEDSRQGVTEFENEVKLMVKLQHRNLVQLLGCCIEKNEKMLVYEYMENRGLDSILFDKSKSLLLNWEKRFNIIYGIARGLLYLHQDSRFRIIHRDLKTSNILLDIEMNPKISDFGIARIFYNDQTQAKTVRVVGTYGYMAPEYIMGGNFSEKSDVFSFGVIVLEIITGKKNRRFSNNNDELNLLENVWRHWHEGTILTLIDPFIGNLYTEAEIVRCIHIGLLCVQECAEDRPTMSLVILMLRSEAPSMPNPKIPGFSARKNYPETDLSSSKQDESRSVNQVTITLLNAR</sequence>
<evidence type="ECO:0000256" key="3">
    <source>
        <dbReference type="ARBA" id="ARBA00022475"/>
    </source>
</evidence>
<dbReference type="PANTHER" id="PTHR27002:SF150">
    <property type="entry name" value="RECEPTOR-LIKE SERINE_THREONINE-PROTEIN KINASE SD1-8"/>
    <property type="match status" value="1"/>
</dbReference>
<evidence type="ECO:0000256" key="21">
    <source>
        <dbReference type="SAM" id="MobiDB-lite"/>
    </source>
</evidence>